<gene>
    <name evidence="1" type="ORF">T05_9649</name>
</gene>
<organism evidence="1 2">
    <name type="scientific">Trichinella murrelli</name>
    <dbReference type="NCBI Taxonomy" id="144512"/>
    <lineage>
        <taxon>Eukaryota</taxon>
        <taxon>Metazoa</taxon>
        <taxon>Ecdysozoa</taxon>
        <taxon>Nematoda</taxon>
        <taxon>Enoplea</taxon>
        <taxon>Dorylaimia</taxon>
        <taxon>Trichinellida</taxon>
        <taxon>Trichinellidae</taxon>
        <taxon>Trichinella</taxon>
    </lineage>
</organism>
<protein>
    <submittedName>
        <fullName evidence="1">Uncharacterized protein</fullName>
    </submittedName>
</protein>
<name>A0A0V0T2M8_9BILA</name>
<proteinExistence type="predicted"/>
<dbReference type="Proteomes" id="UP000055048">
    <property type="component" value="Unassembled WGS sequence"/>
</dbReference>
<comment type="caution">
    <text evidence="1">The sequence shown here is derived from an EMBL/GenBank/DDBJ whole genome shotgun (WGS) entry which is preliminary data.</text>
</comment>
<sequence>MLLKEYADFTRSHFPILEIATFCVIDCSLMAGTTFDRNYEINKTGSKTVKSNSHVSKTEFNSLYLSRKSATS</sequence>
<dbReference type="AlphaFoldDB" id="A0A0V0T2M8"/>
<keyword evidence="2" id="KW-1185">Reference proteome</keyword>
<reference evidence="1 2" key="1">
    <citation type="submission" date="2015-01" db="EMBL/GenBank/DDBJ databases">
        <title>Evolution of Trichinella species and genotypes.</title>
        <authorList>
            <person name="Korhonen P.K."/>
            <person name="Edoardo P."/>
            <person name="Giuseppe L.R."/>
            <person name="Gasser R.B."/>
        </authorList>
    </citation>
    <scope>NUCLEOTIDE SEQUENCE [LARGE SCALE GENOMIC DNA]</scope>
    <source>
        <strain evidence="1">ISS417</strain>
    </source>
</reference>
<evidence type="ECO:0000313" key="2">
    <source>
        <dbReference type="Proteomes" id="UP000055048"/>
    </source>
</evidence>
<accession>A0A0V0T2M8</accession>
<evidence type="ECO:0000313" key="1">
    <source>
        <dbReference type="EMBL" id="KRX32823.1"/>
    </source>
</evidence>
<dbReference type="EMBL" id="JYDJ01001035">
    <property type="protein sequence ID" value="KRX32823.1"/>
    <property type="molecule type" value="Genomic_DNA"/>
</dbReference>